<keyword evidence="1" id="KW-1133">Transmembrane helix</keyword>
<evidence type="ECO:0000313" key="2">
    <source>
        <dbReference type="EMBL" id="VAH33674.1"/>
    </source>
</evidence>
<dbReference type="EMBL" id="LT934113">
    <property type="protein sequence ID" value="VAH33674.1"/>
    <property type="molecule type" value="Genomic_DNA"/>
</dbReference>
<feature type="transmembrane region" description="Helical" evidence="1">
    <location>
        <begin position="31"/>
        <end position="49"/>
    </location>
</feature>
<sequence>MWCASCLASACAGCACNLCSSAAASVTRRSARLAYCGLFAASLILSFLLRQFAAPLLQHIPCIVSLPFVLLIADETTLVAISILVYFWLSVVAAPAARSS</sequence>
<reference evidence="2 3" key="1">
    <citation type="submission" date="2017-09" db="EMBL/GenBank/DDBJ databases">
        <authorList>
            <consortium name="International Durum Wheat Genome Sequencing Consortium (IDWGSC)"/>
            <person name="Milanesi L."/>
        </authorList>
    </citation>
    <scope>NUCLEOTIDE SEQUENCE [LARGE SCALE GENOMIC DNA]</scope>
    <source>
        <strain evidence="3">cv. Svevo</strain>
    </source>
</reference>
<gene>
    <name evidence="2" type="ORF">TRITD_2Av1G210510</name>
</gene>
<dbReference type="AlphaFoldDB" id="A0A9R1R9Y0"/>
<protein>
    <submittedName>
        <fullName evidence="2">Uncharacterized protein</fullName>
    </submittedName>
</protein>
<evidence type="ECO:0000313" key="3">
    <source>
        <dbReference type="Proteomes" id="UP000324705"/>
    </source>
</evidence>
<dbReference type="Proteomes" id="UP000324705">
    <property type="component" value="Chromosome 2A"/>
</dbReference>
<keyword evidence="1" id="KW-0472">Membrane</keyword>
<keyword evidence="1" id="KW-0812">Transmembrane</keyword>
<proteinExistence type="predicted"/>
<accession>A0A9R1R9Y0</accession>
<name>A0A9R1R9Y0_TRITD</name>
<keyword evidence="3" id="KW-1185">Reference proteome</keyword>
<feature type="transmembrane region" description="Helical" evidence="1">
    <location>
        <begin position="79"/>
        <end position="97"/>
    </location>
</feature>
<evidence type="ECO:0000256" key="1">
    <source>
        <dbReference type="SAM" id="Phobius"/>
    </source>
</evidence>
<dbReference type="Gramene" id="TRITD2Av1G210510.7">
    <property type="protein sequence ID" value="TRITD2Av1G210510.7"/>
    <property type="gene ID" value="TRITD2Av1G210510"/>
</dbReference>
<organism evidence="2 3">
    <name type="scientific">Triticum turgidum subsp. durum</name>
    <name type="common">Durum wheat</name>
    <name type="synonym">Triticum durum</name>
    <dbReference type="NCBI Taxonomy" id="4567"/>
    <lineage>
        <taxon>Eukaryota</taxon>
        <taxon>Viridiplantae</taxon>
        <taxon>Streptophyta</taxon>
        <taxon>Embryophyta</taxon>
        <taxon>Tracheophyta</taxon>
        <taxon>Spermatophyta</taxon>
        <taxon>Magnoliopsida</taxon>
        <taxon>Liliopsida</taxon>
        <taxon>Poales</taxon>
        <taxon>Poaceae</taxon>
        <taxon>BOP clade</taxon>
        <taxon>Pooideae</taxon>
        <taxon>Triticodae</taxon>
        <taxon>Triticeae</taxon>
        <taxon>Triticinae</taxon>
        <taxon>Triticum</taxon>
    </lineage>
</organism>